<dbReference type="GeneID" id="5470415"/>
<evidence type="ECO:0000313" key="1">
    <source>
        <dbReference type="EMBL" id="ABT16286.1"/>
    </source>
</evidence>
<proteinExistence type="predicted"/>
<organism evidence="1 2">
    <name type="scientific">Chlorovirus heliozoae</name>
    <dbReference type="NCBI Taxonomy" id="322019"/>
    <lineage>
        <taxon>Viruses</taxon>
        <taxon>Varidnaviria</taxon>
        <taxon>Bamfordvirae</taxon>
        <taxon>Nucleocytoviricota</taxon>
        <taxon>Megaviricetes</taxon>
        <taxon>Algavirales</taxon>
        <taxon>Phycodnaviridae</taxon>
        <taxon>Chlorovirus</taxon>
    </lineage>
</organism>
<dbReference type="Proteomes" id="UP000202420">
    <property type="component" value="Segment"/>
</dbReference>
<name>A7K8B2_9PHYC</name>
<reference evidence="1 2" key="1">
    <citation type="submission" date="2006-09" db="EMBL/GenBank/DDBJ databases">
        <title>Sequence and annotation of the 288-kb ATCV-1 virus that infects an endosymbiotic Chlorella strain of the heliozoon Acanthocystis turfacea.</title>
        <authorList>
            <person name="Fitzgerald L.A."/>
            <person name="Graves M.V."/>
            <person name="Li X."/>
            <person name="Pfitzner A.J.P."/>
            <person name="Hartigan J."/>
            <person name="Van Etten J.L."/>
        </authorList>
    </citation>
    <scope>NUCLEOTIDE SEQUENCE [LARGE SCALE GENOMIC DNA]</scope>
    <source>
        <strain evidence="1 2">ATCV-1</strain>
    </source>
</reference>
<keyword evidence="2" id="KW-1185">Reference proteome</keyword>
<dbReference type="KEGG" id="vg:5470415"/>
<evidence type="ECO:0000313" key="2">
    <source>
        <dbReference type="Proteomes" id="UP000202420"/>
    </source>
</evidence>
<protein>
    <submittedName>
        <fullName evidence="1">Uncharacterized protein z152R</fullName>
    </submittedName>
</protein>
<gene>
    <name evidence="1" type="primary">z152R</name>
    <name evidence="1" type="ORF">ATCV1_z152R</name>
</gene>
<sequence>MVEVQRDFPVCGTVRVARCSHWFRALPLKLGDQVLVLDLGHTDALGGVEEHVVTVELEVGNGQWVRTHLGRQTCHGVVAADAVEVTVDVKV</sequence>
<dbReference type="RefSeq" id="YP_001426633.1">
    <property type="nucleotide sequence ID" value="NC_008724.1"/>
</dbReference>
<accession>A7K8B2</accession>
<dbReference type="EMBL" id="EF101928">
    <property type="protein sequence ID" value="ABT16286.1"/>
    <property type="molecule type" value="Genomic_DNA"/>
</dbReference>